<organism evidence="2 3">
    <name type="scientific">Listeria grandensis</name>
    <dbReference type="NCBI Taxonomy" id="1494963"/>
    <lineage>
        <taxon>Bacteria</taxon>
        <taxon>Bacillati</taxon>
        <taxon>Bacillota</taxon>
        <taxon>Bacilli</taxon>
        <taxon>Bacillales</taxon>
        <taxon>Listeriaceae</taxon>
        <taxon>Listeria</taxon>
    </lineage>
</organism>
<feature type="transmembrane region" description="Helical" evidence="1">
    <location>
        <begin position="16"/>
        <end position="33"/>
    </location>
</feature>
<dbReference type="PANTHER" id="PTHR41309">
    <property type="entry name" value="MEMBRANE PROTEIN-RELATED"/>
    <property type="match status" value="1"/>
</dbReference>
<evidence type="ECO:0000313" key="2">
    <source>
        <dbReference type="EMBL" id="MBC1935752.1"/>
    </source>
</evidence>
<dbReference type="PANTHER" id="PTHR41309:SF2">
    <property type="entry name" value="MEMBRANE PROTEIN"/>
    <property type="match status" value="1"/>
</dbReference>
<evidence type="ECO:0000256" key="1">
    <source>
        <dbReference type="SAM" id="Phobius"/>
    </source>
</evidence>
<feature type="transmembrane region" description="Helical" evidence="1">
    <location>
        <begin position="116"/>
        <end position="140"/>
    </location>
</feature>
<reference evidence="2 3" key="1">
    <citation type="submission" date="2020-03" db="EMBL/GenBank/DDBJ databases">
        <title>Soil Listeria distribution.</title>
        <authorList>
            <person name="Liao J."/>
            <person name="Wiedmann M."/>
        </authorList>
    </citation>
    <scope>NUCLEOTIDE SEQUENCE [LARGE SCALE GENOMIC DNA]</scope>
    <source>
        <strain evidence="2 3">FSL L7-0741</strain>
    </source>
</reference>
<dbReference type="RefSeq" id="WP_185525686.1">
    <property type="nucleotide sequence ID" value="NZ_JAARWN010000002.1"/>
</dbReference>
<keyword evidence="1" id="KW-1133">Transmembrane helix</keyword>
<feature type="transmembrane region" description="Helical" evidence="1">
    <location>
        <begin position="39"/>
        <end position="57"/>
    </location>
</feature>
<name>A0A7X1CPA9_9LIST</name>
<dbReference type="InterPro" id="IPR025699">
    <property type="entry name" value="ABC2_memb-like"/>
</dbReference>
<dbReference type="EMBL" id="JAARWN010000002">
    <property type="protein sequence ID" value="MBC1935752.1"/>
    <property type="molecule type" value="Genomic_DNA"/>
</dbReference>
<keyword evidence="1" id="KW-0472">Membrane</keyword>
<comment type="caution">
    <text evidence="2">The sequence shown here is derived from an EMBL/GenBank/DDBJ whole genome shotgun (WGS) entry which is preliminary data.</text>
</comment>
<accession>A0A7X1CPA9</accession>
<evidence type="ECO:0000313" key="3">
    <source>
        <dbReference type="Proteomes" id="UP000535908"/>
    </source>
</evidence>
<gene>
    <name evidence="2" type="ORF">HCA69_05195</name>
</gene>
<dbReference type="Proteomes" id="UP000535908">
    <property type="component" value="Unassembled WGS sequence"/>
</dbReference>
<feature type="transmembrane region" description="Helical" evidence="1">
    <location>
        <begin position="84"/>
        <end position="110"/>
    </location>
</feature>
<proteinExistence type="predicted"/>
<keyword evidence="1" id="KW-0812">Transmembrane</keyword>
<sequence>MWQLIWKDVMIQRGSIIWRAILLIFIVIFGVSIEMPAFIFLLLGTLIAGGSVIARSISRDEGNHTLLFLTSLPVSRKDIVMARYIGTLIVMLVTMVFLYVITSIVMWTWIPIEDFFVSMGTALVIVLGVTTLLFPIYYWFGYDLMRYGGIA</sequence>
<protein>
    <submittedName>
        <fullName evidence="2">ABC-2 transporter permease</fullName>
    </submittedName>
</protein>
<dbReference type="Pfam" id="PF13346">
    <property type="entry name" value="ABC2_membrane_5"/>
    <property type="match status" value="1"/>
</dbReference>
<dbReference type="AlphaFoldDB" id="A0A7X1CPA9"/>